<dbReference type="PROSITE" id="PS00337">
    <property type="entry name" value="BETA_LACTAMASE_D"/>
    <property type="match status" value="1"/>
</dbReference>
<feature type="chain" id="PRO_5045627895" description="Beta-lactamase" evidence="11">
    <location>
        <begin position="23"/>
        <end position="670"/>
    </location>
</feature>
<evidence type="ECO:0000313" key="14">
    <source>
        <dbReference type="EMBL" id="GAA3711503.1"/>
    </source>
</evidence>
<dbReference type="SUPFAM" id="SSF56601">
    <property type="entry name" value="beta-lactamase/transpeptidase-like"/>
    <property type="match status" value="1"/>
</dbReference>
<dbReference type="InterPro" id="IPR002137">
    <property type="entry name" value="Beta-lactam_class-D_AS"/>
</dbReference>
<dbReference type="InterPro" id="IPR050515">
    <property type="entry name" value="Beta-lactam/transpept"/>
</dbReference>
<keyword evidence="15" id="KW-1185">Reference proteome</keyword>
<dbReference type="EMBL" id="BAABCJ010000007">
    <property type="protein sequence ID" value="GAA3711503.1"/>
    <property type="molecule type" value="Genomic_DNA"/>
</dbReference>
<evidence type="ECO:0000256" key="9">
    <source>
        <dbReference type="RuleBase" id="RU361140"/>
    </source>
</evidence>
<keyword evidence="5 11" id="KW-0732">Signal</keyword>
<comment type="subcellular location">
    <subcellularLocation>
        <location evidence="1">Membrane</location>
    </subcellularLocation>
</comment>
<dbReference type="PANTHER" id="PTHR30627:SF24">
    <property type="entry name" value="PENICILLIN-BINDING PROTEIN 4B"/>
    <property type="match status" value="1"/>
</dbReference>
<dbReference type="Gene3D" id="3.90.1310.10">
    <property type="entry name" value="Penicillin-binding protein 2a (Domain 2)"/>
    <property type="match status" value="1"/>
</dbReference>
<evidence type="ECO:0000256" key="11">
    <source>
        <dbReference type="SAM" id="SignalP"/>
    </source>
</evidence>
<dbReference type="InterPro" id="IPR012338">
    <property type="entry name" value="Beta-lactam/transpept-like"/>
</dbReference>
<keyword evidence="6 9" id="KW-0378">Hydrolase</keyword>
<sequence>MRPLSRGLGLVTVLCLAGASLAACNPAPPDPRPAAEALVDALEAGDLTAVPMRGTEPAAATEALTTAYGPLEDVDREHSVVDVAVDEDSADGNGPVTATGTVRTVWDVDETDRDFVYETQAVWELDGEADAWRLRFEPSVLAPDLTAGESLAIAYEPAPRGEILGAAEEPLVTDRPVVRVGIDKTRAEAEAWEDSARALAELVGIDPDAYAERVAAAGERAWVEAIVLRDDETRTATDTEISAIPGAAAHADTLPLAPTRSFARPLLGTVGQATAEIVEASDGRVSAGDQVGRSGLQSAYDAVLAGTAGLTVTRNSAEGEPVAELFAAGPVPGASVETTLDRELQSLADSLIADSASPASIVAVRPSDGAVLAAASGPEDNGYNTALLGRYAPGSTFKVVTALAMLRDGATPETEVQCPETITVDGRSFKNYDGYPEDALGTITLAEALAQSCNTVFIQAAVDLGAQPLADAAAALGLTAEAATGLEAFLGSVPTGSTGTELGANGIGQGVVQSSPLGMATVMASVVAGAPVQPRLVVDPAPEATAGDSESASPSASASASASEPASPSASAAPDGNPLTAEEAGTLAAMMAGTVERGTLTDLQSVPGAAVIGKSGTAEYDADRNAHAWVIAAQEDLAVVAFVEDGEGGSQTAGPLVREFLTGAREASAG</sequence>
<dbReference type="Proteomes" id="UP001501536">
    <property type="component" value="Unassembled WGS sequence"/>
</dbReference>
<evidence type="ECO:0000259" key="12">
    <source>
        <dbReference type="Pfam" id="PF00905"/>
    </source>
</evidence>
<evidence type="ECO:0000256" key="3">
    <source>
        <dbReference type="ARBA" id="ARBA00007898"/>
    </source>
</evidence>
<evidence type="ECO:0000256" key="10">
    <source>
        <dbReference type="SAM" id="MobiDB-lite"/>
    </source>
</evidence>
<dbReference type="Pfam" id="PF03717">
    <property type="entry name" value="PBP_dimer"/>
    <property type="match status" value="1"/>
</dbReference>
<feature type="domain" description="Penicillin-binding protein dimerisation" evidence="13">
    <location>
        <begin position="156"/>
        <end position="324"/>
    </location>
</feature>
<evidence type="ECO:0000256" key="5">
    <source>
        <dbReference type="ARBA" id="ARBA00022729"/>
    </source>
</evidence>
<keyword evidence="8 9" id="KW-0046">Antibiotic resistance</keyword>
<evidence type="ECO:0000313" key="15">
    <source>
        <dbReference type="Proteomes" id="UP001501536"/>
    </source>
</evidence>
<comment type="catalytic activity">
    <reaction evidence="9">
        <text>a beta-lactam + H2O = a substituted beta-amino acid</text>
        <dbReference type="Rhea" id="RHEA:20401"/>
        <dbReference type="ChEBI" id="CHEBI:15377"/>
        <dbReference type="ChEBI" id="CHEBI:35627"/>
        <dbReference type="ChEBI" id="CHEBI:140347"/>
        <dbReference type="EC" id="3.5.2.6"/>
    </reaction>
</comment>
<comment type="similarity">
    <text evidence="2">Belongs to the transpeptidase family.</text>
</comment>
<dbReference type="InterPro" id="IPR005311">
    <property type="entry name" value="PBP_dimer"/>
</dbReference>
<dbReference type="Gene3D" id="3.40.710.10">
    <property type="entry name" value="DD-peptidase/beta-lactamase superfamily"/>
    <property type="match status" value="1"/>
</dbReference>
<comment type="caution">
    <text evidence="14">The sequence shown here is derived from an EMBL/GenBank/DDBJ whole genome shotgun (WGS) entry which is preliminary data.</text>
</comment>
<organism evidence="14 15">
    <name type="scientific">Zhihengliuella alba</name>
    <dbReference type="NCBI Taxonomy" id="547018"/>
    <lineage>
        <taxon>Bacteria</taxon>
        <taxon>Bacillati</taxon>
        <taxon>Actinomycetota</taxon>
        <taxon>Actinomycetes</taxon>
        <taxon>Micrococcales</taxon>
        <taxon>Micrococcaceae</taxon>
        <taxon>Zhihengliuella</taxon>
    </lineage>
</organism>
<dbReference type="Pfam" id="PF00905">
    <property type="entry name" value="Transpeptidase"/>
    <property type="match status" value="1"/>
</dbReference>
<protein>
    <recommendedName>
        <fullName evidence="4 9">Beta-lactamase</fullName>
        <ecNumber evidence="4 9">3.5.2.6</ecNumber>
    </recommendedName>
</protein>
<proteinExistence type="inferred from homology"/>
<evidence type="ECO:0000256" key="8">
    <source>
        <dbReference type="ARBA" id="ARBA00023251"/>
    </source>
</evidence>
<evidence type="ECO:0000256" key="4">
    <source>
        <dbReference type="ARBA" id="ARBA00012865"/>
    </source>
</evidence>
<evidence type="ECO:0000259" key="13">
    <source>
        <dbReference type="Pfam" id="PF03717"/>
    </source>
</evidence>
<keyword evidence="7" id="KW-0472">Membrane</keyword>
<feature type="signal peptide" evidence="11">
    <location>
        <begin position="1"/>
        <end position="22"/>
    </location>
</feature>
<dbReference type="PANTHER" id="PTHR30627">
    <property type="entry name" value="PEPTIDOGLYCAN D,D-TRANSPEPTIDASE"/>
    <property type="match status" value="1"/>
</dbReference>
<gene>
    <name evidence="14" type="ORF">GCM10022377_26170</name>
</gene>
<dbReference type="EC" id="3.5.2.6" evidence="4 9"/>
<name>A0ABP7DXH3_9MICC</name>
<evidence type="ECO:0000256" key="2">
    <source>
        <dbReference type="ARBA" id="ARBA00007171"/>
    </source>
</evidence>
<reference evidence="15" key="1">
    <citation type="journal article" date="2019" name="Int. J. Syst. Evol. Microbiol.">
        <title>The Global Catalogue of Microorganisms (GCM) 10K type strain sequencing project: providing services to taxonomists for standard genome sequencing and annotation.</title>
        <authorList>
            <consortium name="The Broad Institute Genomics Platform"/>
            <consortium name="The Broad Institute Genome Sequencing Center for Infectious Disease"/>
            <person name="Wu L."/>
            <person name="Ma J."/>
        </authorList>
    </citation>
    <scope>NUCLEOTIDE SEQUENCE [LARGE SCALE GENOMIC DNA]</scope>
    <source>
        <strain evidence="15">JCM 16961</strain>
    </source>
</reference>
<feature type="domain" description="Penicillin-binding protein transpeptidase" evidence="12">
    <location>
        <begin position="360"/>
        <end position="661"/>
    </location>
</feature>
<feature type="region of interest" description="Disordered" evidence="10">
    <location>
        <begin position="542"/>
        <end position="580"/>
    </location>
</feature>
<feature type="compositionally biased region" description="Low complexity" evidence="10">
    <location>
        <begin position="549"/>
        <end position="574"/>
    </location>
</feature>
<accession>A0ABP7DXH3</accession>
<comment type="similarity">
    <text evidence="3 9">Belongs to the class-D beta-lactamase family.</text>
</comment>
<dbReference type="InterPro" id="IPR036138">
    <property type="entry name" value="PBP_dimer_sf"/>
</dbReference>
<evidence type="ECO:0000256" key="1">
    <source>
        <dbReference type="ARBA" id="ARBA00004370"/>
    </source>
</evidence>
<dbReference type="SUPFAM" id="SSF56519">
    <property type="entry name" value="Penicillin binding protein dimerisation domain"/>
    <property type="match status" value="1"/>
</dbReference>
<dbReference type="RefSeq" id="WP_344885544.1">
    <property type="nucleotide sequence ID" value="NZ_BAABCJ010000007.1"/>
</dbReference>
<evidence type="ECO:0000256" key="6">
    <source>
        <dbReference type="ARBA" id="ARBA00022801"/>
    </source>
</evidence>
<evidence type="ECO:0000256" key="7">
    <source>
        <dbReference type="ARBA" id="ARBA00023136"/>
    </source>
</evidence>
<dbReference type="InterPro" id="IPR001460">
    <property type="entry name" value="PCN-bd_Tpept"/>
</dbReference>
<dbReference type="PROSITE" id="PS51257">
    <property type="entry name" value="PROKAR_LIPOPROTEIN"/>
    <property type="match status" value="1"/>
</dbReference>